<feature type="region of interest" description="Disordered" evidence="1">
    <location>
        <begin position="782"/>
        <end position="848"/>
    </location>
</feature>
<reference evidence="2" key="1">
    <citation type="submission" date="2018-05" db="EMBL/GenBank/DDBJ databases">
        <title>Draft genome of Mucuna pruriens seed.</title>
        <authorList>
            <person name="Nnadi N.E."/>
            <person name="Vos R."/>
            <person name="Hasami M.H."/>
            <person name="Devisetty U.K."/>
            <person name="Aguiy J.C."/>
        </authorList>
    </citation>
    <scope>NUCLEOTIDE SEQUENCE [LARGE SCALE GENOMIC DNA]</scope>
    <source>
        <strain evidence="2">JCA_2017</strain>
    </source>
</reference>
<protein>
    <submittedName>
        <fullName evidence="2">Protein EMBRYONIC FLOWER 1</fullName>
    </submittedName>
</protein>
<dbReference type="OrthoDB" id="754229at2759"/>
<feature type="non-terminal residue" evidence="2">
    <location>
        <position position="1"/>
    </location>
</feature>
<feature type="region of interest" description="Disordered" evidence="1">
    <location>
        <begin position="1138"/>
        <end position="1171"/>
    </location>
</feature>
<sequence>MTRYGRESQLRAEPRGFSVECAILGCCFFAEPLRIGEEVGGIVCGGPQVSLGGPSSPDYSFPPPVFNSVIDSVLIGDRFLDALENLADSIGKRDAGKCEHFSIRGYVSEIRKKDWKTCWPFPVHESDKQPSLLPLDVPKYRCQHCQNSPQEISAKDFQKDDQTDFDCCSTGCRSGSNCNNAALKSGIQQDPMLDTLERREIDLNTTLSCVNDYLPNSNEKGKKAGVIPSRIIDLEIGLEDNLNLQVTSVPSPKNYPDLTPEVHTTEKGCEGNEVSYPELASNLKCMEKSSAEMCNGATPADNHCQKDLIKACTGLGKGTTVMEVDNIYDHTTGPPPLVSVSCNHAAPAGSMDKSVENDFQDHHSEKSTGLSRRRPRKLRLMADLLSDNGELKTDQISIQESISHGTSNASAASQARSILPGKVDIQGGLTLTSTGLSRKRKFPLDEVRRPASMCFQRAEHEVQNSEGGVKTTDTVLDTRSNSKDVPVGLGLQDAMKGHWSKPQSERRHIMGKKKNKKIQVVDNCLIPEQQQGQQRENEDTMDTTDKAYASKTNSSRLAPHAFTGKGMDNFSMHALRIENEFNLSKEKGKMLQTNGELDSLSWQKNNMLLQDSCAYSGEKARSSMPVTISIPSAQGVLNGKGLEEGLHLSVNNYLVEAHVYSKKCIHQSDDRLPFSMPFQDGTSKVPQLNWKDSDTNVFGGQNIPSKQHPTNALSGKGVHWEEINGARNTQKTIEAVDQLGYMKRYSEQTVEVSEPGTLDDIPMEIVELLAKNQYERCLPDVENRSSTLEKSSLGRKAQMTGGSSVHGKGEMNLSKEGQKEPQGRPKKNNMVTRGENVKSSKKKPVHYFSPFDGNNLGVNNLCPPQSPFGFEVSQSQKKPSSSGFQFSPMGSSQLGSSQNCRLNGSFEERGSPNTTFQAPGGCSLHKNILHQDDEASRIWASLTPNHVSLGYDLPKKVVSSQHPSSNMDITSLQSGVFHKQNMKRDIDLNYMNLNAAGLEKLSRNTGSETFSRMNGEYSFPCKHSGMEPHQNLRGSLDLYSNETIPAMHLLSLMDAGMQSRTAFDVGVSAQMLKRPSYPGDCNTKLEIGTSKPPGTLKRPSSDYYSRSFLSDKSHGCFVGSPTFGASSSTPHDKKFIRATGFNGQNPTKSGKKENMKSSNSSLQNRVSKQISWPRVETETSLQRKLEVNGNHETPVPYKIISGNSCMVNRNPADLTIPETGNIYMIRGEDLKFEKSIPKNRPRFPIPYGYKQQKNSKGTKLKEHSKH</sequence>
<evidence type="ECO:0000313" key="3">
    <source>
        <dbReference type="Proteomes" id="UP000257109"/>
    </source>
</evidence>
<dbReference type="EMBL" id="QJKJ01017592">
    <property type="protein sequence ID" value="RDX58346.1"/>
    <property type="molecule type" value="Genomic_DNA"/>
</dbReference>
<feature type="compositionally biased region" description="Basic residues" evidence="1">
    <location>
        <begin position="1256"/>
        <end position="1266"/>
    </location>
</feature>
<feature type="region of interest" description="Disordered" evidence="1">
    <location>
        <begin position="1242"/>
        <end position="1266"/>
    </location>
</feature>
<evidence type="ECO:0000256" key="1">
    <source>
        <dbReference type="SAM" id="MobiDB-lite"/>
    </source>
</evidence>
<proteinExistence type="predicted"/>
<feature type="compositionally biased region" description="Polar residues" evidence="1">
    <location>
        <begin position="872"/>
        <end position="902"/>
    </location>
</feature>
<keyword evidence="3" id="KW-1185">Reference proteome</keyword>
<comment type="caution">
    <text evidence="2">The sequence shown here is derived from an EMBL/GenBank/DDBJ whole genome shotgun (WGS) entry which is preliminary data.</text>
</comment>
<dbReference type="AlphaFoldDB" id="A0A371E0P9"/>
<name>A0A371E0P9_MUCPR</name>
<dbReference type="Proteomes" id="UP000257109">
    <property type="component" value="Unassembled WGS sequence"/>
</dbReference>
<organism evidence="2 3">
    <name type="scientific">Mucuna pruriens</name>
    <name type="common">Velvet bean</name>
    <name type="synonym">Dolichos pruriens</name>
    <dbReference type="NCBI Taxonomy" id="157652"/>
    <lineage>
        <taxon>Eukaryota</taxon>
        <taxon>Viridiplantae</taxon>
        <taxon>Streptophyta</taxon>
        <taxon>Embryophyta</taxon>
        <taxon>Tracheophyta</taxon>
        <taxon>Spermatophyta</taxon>
        <taxon>Magnoliopsida</taxon>
        <taxon>eudicotyledons</taxon>
        <taxon>Gunneridae</taxon>
        <taxon>Pentapetalae</taxon>
        <taxon>rosids</taxon>
        <taxon>fabids</taxon>
        <taxon>Fabales</taxon>
        <taxon>Fabaceae</taxon>
        <taxon>Papilionoideae</taxon>
        <taxon>50 kb inversion clade</taxon>
        <taxon>NPAAA clade</taxon>
        <taxon>indigoferoid/millettioid clade</taxon>
        <taxon>Phaseoleae</taxon>
        <taxon>Mucuna</taxon>
    </lineage>
</organism>
<feature type="region of interest" description="Disordered" evidence="1">
    <location>
        <begin position="460"/>
        <end position="489"/>
    </location>
</feature>
<dbReference type="InterPro" id="IPR034583">
    <property type="entry name" value="EMF1"/>
</dbReference>
<evidence type="ECO:0000313" key="2">
    <source>
        <dbReference type="EMBL" id="RDX58346.1"/>
    </source>
</evidence>
<dbReference type="GO" id="GO:0048367">
    <property type="term" value="P:shoot system development"/>
    <property type="evidence" value="ECO:0007669"/>
    <property type="project" value="InterPro"/>
</dbReference>
<dbReference type="PANTHER" id="PTHR35504">
    <property type="entry name" value="PROTEIN EMBRYONIC FLOWER 1"/>
    <property type="match status" value="1"/>
</dbReference>
<feature type="compositionally biased region" description="Polar residues" evidence="1">
    <location>
        <begin position="1156"/>
        <end position="1170"/>
    </location>
</feature>
<dbReference type="PANTHER" id="PTHR35504:SF1">
    <property type="entry name" value="PROTEIN EMBRYONIC FLOWER 1"/>
    <property type="match status" value="1"/>
</dbReference>
<dbReference type="GO" id="GO:0045892">
    <property type="term" value="P:negative regulation of DNA-templated transcription"/>
    <property type="evidence" value="ECO:0007669"/>
    <property type="project" value="InterPro"/>
</dbReference>
<feature type="region of interest" description="Disordered" evidence="1">
    <location>
        <begin position="869"/>
        <end position="902"/>
    </location>
</feature>
<dbReference type="GO" id="GO:0009910">
    <property type="term" value="P:negative regulation of flower development"/>
    <property type="evidence" value="ECO:0007669"/>
    <property type="project" value="InterPro"/>
</dbReference>
<feature type="region of interest" description="Disordered" evidence="1">
    <location>
        <begin position="348"/>
        <end position="375"/>
    </location>
</feature>
<gene>
    <name evidence="2" type="primary">EMF1</name>
    <name evidence="2" type="ORF">CR513_62346</name>
</gene>
<feature type="compositionally biased region" description="Basic and acidic residues" evidence="1">
    <location>
        <begin position="353"/>
        <end position="366"/>
    </location>
</feature>
<accession>A0A371E0P9</accession>